<keyword evidence="2 3" id="KW-0040">ANK repeat</keyword>
<gene>
    <name evidence="6" type="ORF">HYH02_006672</name>
</gene>
<feature type="repeat" description="ANK" evidence="3">
    <location>
        <begin position="1409"/>
        <end position="1441"/>
    </location>
</feature>
<feature type="region of interest" description="Disordered" evidence="5">
    <location>
        <begin position="181"/>
        <end position="203"/>
    </location>
</feature>
<dbReference type="InterPro" id="IPR036770">
    <property type="entry name" value="Ankyrin_rpt-contain_sf"/>
</dbReference>
<feature type="repeat" description="ANK" evidence="3">
    <location>
        <begin position="1331"/>
        <end position="1363"/>
    </location>
</feature>
<dbReference type="Gene3D" id="1.25.40.20">
    <property type="entry name" value="Ankyrin repeat-containing domain"/>
    <property type="match status" value="3"/>
</dbReference>
<feature type="region of interest" description="Disordered" evidence="5">
    <location>
        <begin position="1436"/>
        <end position="1462"/>
    </location>
</feature>
<dbReference type="PROSITE" id="PS50297">
    <property type="entry name" value="ANK_REP_REGION"/>
    <property type="match status" value="3"/>
</dbReference>
<feature type="region of interest" description="Disordered" evidence="5">
    <location>
        <begin position="423"/>
        <end position="464"/>
    </location>
</feature>
<feature type="coiled-coil region" evidence="4">
    <location>
        <begin position="1736"/>
        <end position="1767"/>
    </location>
</feature>
<dbReference type="EMBL" id="JAEHOD010000066">
    <property type="protein sequence ID" value="KAG2432687.1"/>
    <property type="molecule type" value="Genomic_DNA"/>
</dbReference>
<feature type="compositionally biased region" description="Low complexity" evidence="5">
    <location>
        <begin position="433"/>
        <end position="446"/>
    </location>
</feature>
<evidence type="ECO:0000256" key="2">
    <source>
        <dbReference type="ARBA" id="ARBA00023043"/>
    </source>
</evidence>
<dbReference type="Pfam" id="PF00023">
    <property type="entry name" value="Ank"/>
    <property type="match status" value="2"/>
</dbReference>
<feature type="region of interest" description="Disordered" evidence="5">
    <location>
        <begin position="1004"/>
        <end position="1028"/>
    </location>
</feature>
<organism evidence="6 7">
    <name type="scientific">Chlamydomonas schloesseri</name>
    <dbReference type="NCBI Taxonomy" id="2026947"/>
    <lineage>
        <taxon>Eukaryota</taxon>
        <taxon>Viridiplantae</taxon>
        <taxon>Chlorophyta</taxon>
        <taxon>core chlorophytes</taxon>
        <taxon>Chlorophyceae</taxon>
        <taxon>CS clade</taxon>
        <taxon>Chlamydomonadales</taxon>
        <taxon>Chlamydomonadaceae</taxon>
        <taxon>Chlamydomonas</taxon>
    </lineage>
</organism>
<protein>
    <submittedName>
        <fullName evidence="6">Uncharacterized protein</fullName>
    </submittedName>
</protein>
<evidence type="ECO:0000313" key="7">
    <source>
        <dbReference type="Proteomes" id="UP000613740"/>
    </source>
</evidence>
<keyword evidence="1" id="KW-0677">Repeat</keyword>
<evidence type="ECO:0000256" key="3">
    <source>
        <dbReference type="PROSITE-ProRule" id="PRU00023"/>
    </source>
</evidence>
<dbReference type="OrthoDB" id="543554at2759"/>
<evidence type="ECO:0000256" key="5">
    <source>
        <dbReference type="SAM" id="MobiDB-lite"/>
    </source>
</evidence>
<comment type="caution">
    <text evidence="6">The sequence shown here is derived from an EMBL/GenBank/DDBJ whole genome shotgun (WGS) entry which is preliminary data.</text>
</comment>
<dbReference type="PANTHER" id="PTHR24198">
    <property type="entry name" value="ANKYRIN REPEAT AND PROTEIN KINASE DOMAIN-CONTAINING PROTEIN"/>
    <property type="match status" value="1"/>
</dbReference>
<dbReference type="PROSITE" id="PS50088">
    <property type="entry name" value="ANK_REPEAT"/>
    <property type="match status" value="3"/>
</dbReference>
<dbReference type="SMART" id="SM00248">
    <property type="entry name" value="ANK"/>
    <property type="match status" value="9"/>
</dbReference>
<dbReference type="SUPFAM" id="SSF48403">
    <property type="entry name" value="Ankyrin repeat"/>
    <property type="match status" value="2"/>
</dbReference>
<evidence type="ECO:0000313" key="6">
    <source>
        <dbReference type="EMBL" id="KAG2432687.1"/>
    </source>
</evidence>
<evidence type="ECO:0000256" key="4">
    <source>
        <dbReference type="SAM" id="Coils"/>
    </source>
</evidence>
<keyword evidence="7" id="KW-1185">Reference proteome</keyword>
<feature type="region of interest" description="Disordered" evidence="5">
    <location>
        <begin position="2132"/>
        <end position="2154"/>
    </location>
</feature>
<proteinExistence type="predicted"/>
<accession>A0A835VX85</accession>
<feature type="compositionally biased region" description="Gly residues" evidence="5">
    <location>
        <begin position="384"/>
        <end position="400"/>
    </location>
</feature>
<feature type="region of interest" description="Disordered" evidence="5">
    <location>
        <begin position="377"/>
        <end position="406"/>
    </location>
</feature>
<feature type="region of interest" description="Disordered" evidence="5">
    <location>
        <begin position="57"/>
        <end position="81"/>
    </location>
</feature>
<name>A0A835VX85_9CHLO</name>
<dbReference type="InterPro" id="IPR002110">
    <property type="entry name" value="Ankyrin_rpt"/>
</dbReference>
<keyword evidence="4" id="KW-0175">Coiled coil</keyword>
<dbReference type="PANTHER" id="PTHR24198:SF165">
    <property type="entry name" value="ANKYRIN REPEAT-CONTAINING PROTEIN-RELATED"/>
    <property type="match status" value="1"/>
</dbReference>
<dbReference type="Proteomes" id="UP000613740">
    <property type="component" value="Unassembled WGS sequence"/>
</dbReference>
<feature type="compositionally biased region" description="Low complexity" evidence="5">
    <location>
        <begin position="181"/>
        <end position="190"/>
    </location>
</feature>
<feature type="repeat" description="ANK" evidence="3">
    <location>
        <begin position="470"/>
        <end position="502"/>
    </location>
</feature>
<sequence>MEVSQAAGRPTPGVDLVCRSDSSVPLPGCALDAHGNGAAHGHGHGAGHGAATALHHGGLGAAGGSEELKLESASPSTTSLQGAALWDSQERLPMGEDGHSGRSKLAGLPGVSPGGVRGVGGLYGVPVKVSRLGQTTYADSDSAYSRASLDSDAVQSVRLDDGVGESMTVHGNPHLAALRAGAAGQGASAPLPRPQPSAGPGLLSSSVPMAAAAVLTAAAPAPIRTSASRALRQYDAGAGGADTPPAAKKGFLVAPEEELGEAAGCDGGAAGLGGAVAPIPPADWNDFMPARELLGPDGAPAPPVSGVRWLRLMAMFRADARAQQQALWRARLRAALETGDATELAAWVDFHNGRGGGRDQAELDAVLWLALEAGSSSSRRSRSGDGGGGGGGGARKGGSWNGAVASDGPAPSLVRVLLRGGATADAPRPSGQVVAASSSSGSGTSTPHSVRSVRNKVSPAGGGGAAAALVGATPLMRAAELGSTALVEVLLDGGAAPDAAQPGSGLTALHRAILASPPEAAWTAAAAGGTILASSASGRPSSMNGAGVGVGVGVGGAGAGPPKHPALRCAAMLVEKLGLDKARRLRCGGDDLVRFAMRHGRGDAVRWLLAAGLTPAVPSEEEGDDQASCAYLAGQLAVTLDVWDLPPPPPAAAPPLRDPLRPAADPAWVLSAEEKRFAACRRQLLCGAAAAGRLDVIARLLDKRPPYDRLRRDELEAALAAARRGSGGGAAASPSVGAVASQRQVEELLSKRTHTGLHWDRELVPALQRFDLEVVSQWLLRDFPSPAALDRALAATLTAERLSLPVWQDAAVATVRALIAGGADVNCVWEMAAPVAAATAATVAHLGDMSSREGGGGQAVLTPLLAALQAPAPQVVSLLLAAGANPRRRDAPGGENALAFAVRMAERAQRSAAAGAVVGGDDHLGHLLGGGRYAAHAAGSAEAAAAVTAAAAVIATLLDTEFAPELLTARNEHGQSPVFMAAVLNLPATLKALVEASSAADPWAKAAAAPPPPGVSSTDTPLELLPLPAGSSGAASSAASRPAAAVLVAPPGQWGAVHEAARCGALGTLSLLLGRTGGANGGPLLPPGVAAPPPEVAAARLRDAFVGAVRGGRVGAAKQLLDLQGRGLYERELAAALALAKASAAAPAALPPGLASGGSAAAADPARYDVLIAFLSSRAHVYMDWAGEVLPALRDGNMATIQRWIQADHITADDASRALEALVEAAQACKESAAVDTSAAASTWKNGGVGKRRRRENGQLASLGLGGGGAGAGADELGGGSSILLLSKGPTARAVAEIAAELVRAGADVNATVAAVEAVTGAPAGGGGAGGRQTLLMAAAVRGSLPLVEVLLAVGARVDAEDGAGCTAVDLAILARQRLGGSDGPGKRVLAALLAAYGERRLNTHRTAAGDSALMLAARIRNRDIVGQLLEAGATPAAADASEPTPASEAAGRSSNTGGGGVEDGMVQLGALHGGRITLLEASLGVPDILKVVPGPSPPEGGGSAALGAVAKVCARLAEQAEVRLEEAQVLLRELAAANLAAASGDTAAALAPADAARVAKYLKAKTKVLEEVCGCHEHMRLFYAAARTSLHLLETGLRQRRDDMAAKLSGSSAAQMRLVGLQAKLAASKDEMTMAITAKRDATLKKVESLLEARLRGLEAATVRGEAGVQQQMETAIMEIRRTVARRLKEIEDKKVEGYNRLTNMERRVDVMYTRKQRALATKPPDACTALDTAAASVKQELQALRANLAERVDQAIRKMEGAQRRAGAAALNMEGVRQELEGLAKRQAQQARAAADNALKAVAARAEELQAADKHDDLLRTVGGMAVEVSRGSAASASACNSVLTALSAAFSGAEESLAKRVEEGRARMQAFLSNSVTTHVAYVSGLMAQQQAKSESGAAAAVAADEPAMPSPPDEPPAVEALLAGLDVAHALDGIELTIGSGGSAGKPEPPTQLPNLEAAEEMHADMIGGMRKQVLLAFPDDGIVDSLPQSEAALLLDTDADLDTSGLGLAGLRETLAGLDLELPDLEVNPESVDLSVLKEEAVLGSVPGAMPPPAILPPYGMMPPPGVPGAPGAMPFPPPYGMMPFSGMPGAPSVVAFVPPHGILPPGFGLFGFYDPYVAGRAYQEYQRQRQEEEEHEEEVKREGQFHAAGYRDKAVDDFKLSYS</sequence>
<evidence type="ECO:0000256" key="1">
    <source>
        <dbReference type="ARBA" id="ARBA00022737"/>
    </source>
</evidence>
<reference evidence="6" key="1">
    <citation type="journal article" date="2020" name="bioRxiv">
        <title>Comparative genomics of Chlamydomonas.</title>
        <authorList>
            <person name="Craig R.J."/>
            <person name="Hasan A.R."/>
            <person name="Ness R.W."/>
            <person name="Keightley P.D."/>
        </authorList>
    </citation>
    <scope>NUCLEOTIDE SEQUENCE</scope>
    <source>
        <strain evidence="6">CCAP 11/173</strain>
    </source>
</reference>